<evidence type="ECO:0000313" key="16">
    <source>
        <dbReference type="EMBL" id="RMB07683.1"/>
    </source>
</evidence>
<evidence type="ECO:0000313" key="17">
    <source>
        <dbReference type="Proteomes" id="UP000271227"/>
    </source>
</evidence>
<dbReference type="PANTHER" id="PTHR45339:SF1">
    <property type="entry name" value="HYBRID SIGNAL TRANSDUCTION HISTIDINE KINASE J"/>
    <property type="match status" value="1"/>
</dbReference>
<dbReference type="Gene3D" id="3.30.565.10">
    <property type="entry name" value="Histidine kinase-like ATPase, C-terminal domain"/>
    <property type="match status" value="1"/>
</dbReference>
<dbReference type="SUPFAM" id="SSF52172">
    <property type="entry name" value="CheY-like"/>
    <property type="match status" value="1"/>
</dbReference>
<name>A0A3M0CVM7_9PROT</name>
<feature type="transmembrane region" description="Helical" evidence="13">
    <location>
        <begin position="73"/>
        <end position="91"/>
    </location>
</feature>
<keyword evidence="7" id="KW-0067">ATP-binding</keyword>
<gene>
    <name evidence="16" type="ORF">BXY39_1770</name>
</gene>
<evidence type="ECO:0000256" key="3">
    <source>
        <dbReference type="ARBA" id="ARBA00022553"/>
    </source>
</evidence>
<dbReference type="PROSITE" id="PS50109">
    <property type="entry name" value="HIS_KIN"/>
    <property type="match status" value="1"/>
</dbReference>
<comment type="caution">
    <text evidence="16">The sequence shown here is derived from an EMBL/GenBank/DDBJ whole genome shotgun (WGS) entry which is preliminary data.</text>
</comment>
<dbReference type="InParanoid" id="A0A3M0CVM7"/>
<dbReference type="InterPro" id="IPR036890">
    <property type="entry name" value="HATPase_C_sf"/>
</dbReference>
<feature type="region of interest" description="Disordered" evidence="12">
    <location>
        <begin position="611"/>
        <end position="632"/>
    </location>
</feature>
<dbReference type="InterPro" id="IPR005467">
    <property type="entry name" value="His_kinase_dom"/>
</dbReference>
<dbReference type="CDD" id="cd17546">
    <property type="entry name" value="REC_hyHK_CKI1_RcsC-like"/>
    <property type="match status" value="1"/>
</dbReference>
<feature type="modified residue" description="4-aspartylphosphate" evidence="11">
    <location>
        <position position="530"/>
    </location>
</feature>
<organism evidence="16 17">
    <name type="scientific">Eilatimonas milleporae</name>
    <dbReference type="NCBI Taxonomy" id="911205"/>
    <lineage>
        <taxon>Bacteria</taxon>
        <taxon>Pseudomonadati</taxon>
        <taxon>Pseudomonadota</taxon>
        <taxon>Alphaproteobacteria</taxon>
        <taxon>Kordiimonadales</taxon>
        <taxon>Kordiimonadaceae</taxon>
        <taxon>Eilatimonas</taxon>
    </lineage>
</organism>
<dbReference type="InterPro" id="IPR003661">
    <property type="entry name" value="HisK_dim/P_dom"/>
</dbReference>
<evidence type="ECO:0000256" key="9">
    <source>
        <dbReference type="ARBA" id="ARBA00064003"/>
    </source>
</evidence>
<feature type="transmembrane region" description="Helical" evidence="13">
    <location>
        <begin position="138"/>
        <end position="165"/>
    </location>
</feature>
<dbReference type="Pfam" id="PF00072">
    <property type="entry name" value="Response_reg"/>
    <property type="match status" value="1"/>
</dbReference>
<dbReference type="SMART" id="SM00388">
    <property type="entry name" value="HisKA"/>
    <property type="match status" value="1"/>
</dbReference>
<feature type="transmembrane region" description="Helical" evidence="13">
    <location>
        <begin position="44"/>
        <end position="67"/>
    </location>
</feature>
<dbReference type="SMART" id="SM00448">
    <property type="entry name" value="REC"/>
    <property type="match status" value="1"/>
</dbReference>
<keyword evidence="6" id="KW-0418">Kinase</keyword>
<dbReference type="OrthoDB" id="9791542at2"/>
<comment type="catalytic activity">
    <reaction evidence="1">
        <text>ATP + protein L-histidine = ADP + protein N-phospho-L-histidine.</text>
        <dbReference type="EC" id="2.7.13.3"/>
    </reaction>
</comment>
<dbReference type="EMBL" id="REFR01000011">
    <property type="protein sequence ID" value="RMB07683.1"/>
    <property type="molecule type" value="Genomic_DNA"/>
</dbReference>
<comment type="subunit">
    <text evidence="9">At low DSF concentrations, interacts with RpfF.</text>
</comment>
<dbReference type="SMART" id="SM00387">
    <property type="entry name" value="HATPase_c"/>
    <property type="match status" value="1"/>
</dbReference>
<dbReference type="Pfam" id="PF02518">
    <property type="entry name" value="HATPase_c"/>
    <property type="match status" value="1"/>
</dbReference>
<dbReference type="Pfam" id="PF00512">
    <property type="entry name" value="HisKA"/>
    <property type="match status" value="1"/>
</dbReference>
<feature type="domain" description="Histidine kinase" evidence="14">
    <location>
        <begin position="236"/>
        <end position="457"/>
    </location>
</feature>
<sequence>MAIGTKVRYWALRSAHALQTLWFGERPEDPTLRQKLMVEQQVELVRQVPVVFGVMLLNATLVAIIFWNRMPAWQVALWYFPLTGLALFQLFGWWRIRRLPRPETVSGRGLRMAGWSAMFIGMAWGLSAVLLYDPTSIAHQFFIVLIICGMMAGACSSFSAIPAVANGYIMPSLIPIGIVFIRQGDILYLVTVLLLVTFAVSLMFLARTGYQRFADLVLTRDKAEIASRAKSDFLATMSHEIRTPMNGVIGMMGLLLDTKLTGEQRDFAETAQESATALLTVINDVLDFSQLEAGKLTLKETNTNLHMALKRITTLFTPRAREKDLRLSIDIAPDVPEWIRVDAARLRQILFNLIGNAVKFTETGGIDVRARMAGHSDGRDMLRIEVEDTGIGIPDSIGVDLFERFTQADTSSARRFEGTGLGLSISKQLIGLMGGQIGYTSRPGKGSRFHFIIPIHPGIPDAEPPVTEKKAAAETAGARILVVEDNPVNRTLAKHLLDKLGYDHETAHNGQQALDILSDEAEGFDLILMDVQMPVMDGVTATRHIRARGGRLAGIPIIALTANSFDDQRDSYLDAGMTDFVPKPIDPAVLQTAIERALTGKIPYSCVKPAPASMADADRSTPSAVPRGNAKQDADAALDALLRMLELRHTDRAQRN</sequence>
<dbReference type="PANTHER" id="PTHR45339">
    <property type="entry name" value="HYBRID SIGNAL TRANSDUCTION HISTIDINE KINASE J"/>
    <property type="match status" value="1"/>
</dbReference>
<dbReference type="EC" id="2.7.13.3" evidence="2"/>
<dbReference type="PROSITE" id="PS50110">
    <property type="entry name" value="RESPONSE_REGULATORY"/>
    <property type="match status" value="1"/>
</dbReference>
<keyword evidence="13" id="KW-0812">Transmembrane</keyword>
<dbReference type="GO" id="GO:0005524">
    <property type="term" value="F:ATP binding"/>
    <property type="evidence" value="ECO:0007669"/>
    <property type="project" value="UniProtKB-KW"/>
</dbReference>
<evidence type="ECO:0000256" key="5">
    <source>
        <dbReference type="ARBA" id="ARBA00022741"/>
    </source>
</evidence>
<keyword evidence="17" id="KW-1185">Reference proteome</keyword>
<evidence type="ECO:0000256" key="4">
    <source>
        <dbReference type="ARBA" id="ARBA00022679"/>
    </source>
</evidence>
<dbReference type="Gene3D" id="3.40.50.2300">
    <property type="match status" value="1"/>
</dbReference>
<dbReference type="AlphaFoldDB" id="A0A3M0CVM7"/>
<dbReference type="PRINTS" id="PR00344">
    <property type="entry name" value="BCTRLSENSOR"/>
</dbReference>
<evidence type="ECO:0000259" key="15">
    <source>
        <dbReference type="PROSITE" id="PS50110"/>
    </source>
</evidence>
<feature type="transmembrane region" description="Helical" evidence="13">
    <location>
        <begin position="186"/>
        <end position="206"/>
    </location>
</feature>
<dbReference type="InterPro" id="IPR036097">
    <property type="entry name" value="HisK_dim/P_sf"/>
</dbReference>
<evidence type="ECO:0000256" key="10">
    <source>
        <dbReference type="ARBA" id="ARBA00068150"/>
    </source>
</evidence>
<dbReference type="Gene3D" id="1.10.287.130">
    <property type="match status" value="1"/>
</dbReference>
<accession>A0A3M0CVM7</accession>
<evidence type="ECO:0000256" key="12">
    <source>
        <dbReference type="SAM" id="MobiDB-lite"/>
    </source>
</evidence>
<keyword evidence="13" id="KW-1133">Transmembrane helix</keyword>
<evidence type="ECO:0000259" key="14">
    <source>
        <dbReference type="PROSITE" id="PS50109"/>
    </source>
</evidence>
<evidence type="ECO:0000256" key="6">
    <source>
        <dbReference type="ARBA" id="ARBA00022777"/>
    </source>
</evidence>
<dbReference type="SUPFAM" id="SSF55874">
    <property type="entry name" value="ATPase domain of HSP90 chaperone/DNA topoisomerase II/histidine kinase"/>
    <property type="match status" value="1"/>
</dbReference>
<evidence type="ECO:0000256" key="13">
    <source>
        <dbReference type="SAM" id="Phobius"/>
    </source>
</evidence>
<protein>
    <recommendedName>
        <fullName evidence="10">Sensory/regulatory protein RpfC</fullName>
        <ecNumber evidence="2">2.7.13.3</ecNumber>
    </recommendedName>
</protein>
<dbReference type="InterPro" id="IPR003594">
    <property type="entry name" value="HATPase_dom"/>
</dbReference>
<keyword evidence="4" id="KW-0808">Transferase</keyword>
<evidence type="ECO:0000256" key="8">
    <source>
        <dbReference type="ARBA" id="ARBA00023012"/>
    </source>
</evidence>
<keyword evidence="8" id="KW-0902">Two-component regulatory system</keyword>
<dbReference type="FunFam" id="1.10.287.130:FF:000002">
    <property type="entry name" value="Two-component osmosensing histidine kinase"/>
    <property type="match status" value="1"/>
</dbReference>
<dbReference type="FunCoup" id="A0A3M0CVM7">
    <property type="interactions" value="289"/>
</dbReference>
<keyword evidence="13" id="KW-0472">Membrane</keyword>
<dbReference type="InterPro" id="IPR011006">
    <property type="entry name" value="CheY-like_superfamily"/>
</dbReference>
<feature type="domain" description="Response regulatory" evidence="15">
    <location>
        <begin position="479"/>
        <end position="598"/>
    </location>
</feature>
<dbReference type="RefSeq" id="WP_147453521.1">
    <property type="nucleotide sequence ID" value="NZ_REFR01000011.1"/>
</dbReference>
<keyword evidence="5" id="KW-0547">Nucleotide-binding</keyword>
<dbReference type="CDD" id="cd00082">
    <property type="entry name" value="HisKA"/>
    <property type="match status" value="1"/>
</dbReference>
<proteinExistence type="predicted"/>
<dbReference type="InterPro" id="IPR004358">
    <property type="entry name" value="Sig_transdc_His_kin-like_C"/>
</dbReference>
<evidence type="ECO:0000256" key="11">
    <source>
        <dbReference type="PROSITE-ProRule" id="PRU00169"/>
    </source>
</evidence>
<feature type="transmembrane region" description="Helical" evidence="13">
    <location>
        <begin position="112"/>
        <end position="132"/>
    </location>
</feature>
<evidence type="ECO:0000256" key="2">
    <source>
        <dbReference type="ARBA" id="ARBA00012438"/>
    </source>
</evidence>
<dbReference type="FunFam" id="3.30.565.10:FF:000010">
    <property type="entry name" value="Sensor histidine kinase RcsC"/>
    <property type="match status" value="1"/>
</dbReference>
<dbReference type="SUPFAM" id="SSF47384">
    <property type="entry name" value="Homodimeric domain of signal transducing histidine kinase"/>
    <property type="match status" value="1"/>
</dbReference>
<dbReference type="Proteomes" id="UP000271227">
    <property type="component" value="Unassembled WGS sequence"/>
</dbReference>
<dbReference type="InterPro" id="IPR001789">
    <property type="entry name" value="Sig_transdc_resp-reg_receiver"/>
</dbReference>
<evidence type="ECO:0000256" key="1">
    <source>
        <dbReference type="ARBA" id="ARBA00000085"/>
    </source>
</evidence>
<reference evidence="16 17" key="1">
    <citation type="submission" date="2018-10" db="EMBL/GenBank/DDBJ databases">
        <title>Genomic Encyclopedia of Archaeal and Bacterial Type Strains, Phase II (KMG-II): from individual species to whole genera.</title>
        <authorList>
            <person name="Goeker M."/>
        </authorList>
    </citation>
    <scope>NUCLEOTIDE SEQUENCE [LARGE SCALE GENOMIC DNA]</scope>
    <source>
        <strain evidence="16 17">DSM 25217</strain>
    </source>
</reference>
<dbReference type="CDD" id="cd16922">
    <property type="entry name" value="HATPase_EvgS-ArcB-TorS-like"/>
    <property type="match status" value="1"/>
</dbReference>
<keyword evidence="3 11" id="KW-0597">Phosphoprotein</keyword>
<evidence type="ECO:0000256" key="7">
    <source>
        <dbReference type="ARBA" id="ARBA00022840"/>
    </source>
</evidence>
<dbReference type="GO" id="GO:0000155">
    <property type="term" value="F:phosphorelay sensor kinase activity"/>
    <property type="evidence" value="ECO:0007669"/>
    <property type="project" value="InterPro"/>
</dbReference>